<dbReference type="Proteomes" id="UP000540568">
    <property type="component" value="Unassembled WGS sequence"/>
</dbReference>
<protein>
    <submittedName>
        <fullName evidence="2">Flagellar biosynthesis chaperone FliJ</fullName>
    </submittedName>
</protein>
<accession>A0A7W3PEM8</accession>
<keyword evidence="1" id="KW-0175">Coiled coil</keyword>
<keyword evidence="2" id="KW-0966">Cell projection</keyword>
<name>A0A7W3PEM8_9MICO</name>
<keyword evidence="2" id="KW-0282">Flagellum</keyword>
<evidence type="ECO:0000313" key="2">
    <source>
        <dbReference type="EMBL" id="MBA8809053.1"/>
    </source>
</evidence>
<proteinExistence type="predicted"/>
<keyword evidence="3" id="KW-1185">Reference proteome</keyword>
<comment type="caution">
    <text evidence="2">The sequence shown here is derived from an EMBL/GenBank/DDBJ whole genome shotgun (WGS) entry which is preliminary data.</text>
</comment>
<organism evidence="2 3">
    <name type="scientific">Promicromonospora sukumoe</name>
    <dbReference type="NCBI Taxonomy" id="88382"/>
    <lineage>
        <taxon>Bacteria</taxon>
        <taxon>Bacillati</taxon>
        <taxon>Actinomycetota</taxon>
        <taxon>Actinomycetes</taxon>
        <taxon>Micrococcales</taxon>
        <taxon>Promicromonosporaceae</taxon>
        <taxon>Promicromonospora</taxon>
    </lineage>
</organism>
<sequence length="93" mass="10632">MADLVVTSVAVDDAATQLAAIVDEFKNMGKLWEDGTVWGHDTVKRAMDDFVEDWWVKREKLTTNLSDLQKKMEQAAEQWNNLEIELAASFDEQ</sequence>
<dbReference type="RefSeq" id="WP_121383829.1">
    <property type="nucleotide sequence ID" value="NZ_BAAATF010000003.1"/>
</dbReference>
<dbReference type="EMBL" id="JACGWV010000001">
    <property type="protein sequence ID" value="MBA8809053.1"/>
    <property type="molecule type" value="Genomic_DNA"/>
</dbReference>
<dbReference type="AlphaFoldDB" id="A0A7W3PEM8"/>
<evidence type="ECO:0000256" key="1">
    <source>
        <dbReference type="SAM" id="Coils"/>
    </source>
</evidence>
<keyword evidence="2" id="KW-0969">Cilium</keyword>
<gene>
    <name evidence="2" type="ORF">FHX71_002995</name>
</gene>
<evidence type="ECO:0000313" key="3">
    <source>
        <dbReference type="Proteomes" id="UP000540568"/>
    </source>
</evidence>
<reference evidence="2 3" key="1">
    <citation type="submission" date="2020-07" db="EMBL/GenBank/DDBJ databases">
        <title>Sequencing the genomes of 1000 actinobacteria strains.</title>
        <authorList>
            <person name="Klenk H.-P."/>
        </authorList>
    </citation>
    <scope>NUCLEOTIDE SEQUENCE [LARGE SCALE GENOMIC DNA]</scope>
    <source>
        <strain evidence="2 3">DSM 44121</strain>
    </source>
</reference>
<feature type="coiled-coil region" evidence="1">
    <location>
        <begin position="58"/>
        <end position="85"/>
    </location>
</feature>